<dbReference type="Proteomes" id="UP000267400">
    <property type="component" value="Unassembled WGS sequence"/>
</dbReference>
<proteinExistence type="predicted"/>
<dbReference type="AlphaFoldDB" id="A0A431V1J3"/>
<evidence type="ECO:0000313" key="3">
    <source>
        <dbReference type="Proteomes" id="UP000267400"/>
    </source>
</evidence>
<keyword evidence="1" id="KW-0472">Membrane</keyword>
<organism evidence="2 3">
    <name type="scientific">Halomonas nitroreducens</name>
    <dbReference type="NCBI Taxonomy" id="447425"/>
    <lineage>
        <taxon>Bacteria</taxon>
        <taxon>Pseudomonadati</taxon>
        <taxon>Pseudomonadota</taxon>
        <taxon>Gammaproteobacteria</taxon>
        <taxon>Oceanospirillales</taxon>
        <taxon>Halomonadaceae</taxon>
        <taxon>Halomonas</taxon>
    </lineage>
</organism>
<sequence length="125" mass="14168">MLILAFWVSTVGIIYLITRTVSDTYQLTGAYRTLAWLGAVVVYLSVIIMAQSWEWVQKERCLKALTTQYQNVTFDRSQTLLQRHGERIQGMVTVNNNAASTSQIMAVQCTFSKNSITEIYCSGCR</sequence>
<comment type="caution">
    <text evidence="2">The sequence shown here is derived from an EMBL/GenBank/DDBJ whole genome shotgun (WGS) entry which is preliminary data.</text>
</comment>
<evidence type="ECO:0000256" key="1">
    <source>
        <dbReference type="SAM" id="Phobius"/>
    </source>
</evidence>
<keyword evidence="1" id="KW-1133">Transmembrane helix</keyword>
<reference evidence="2 3" key="1">
    <citation type="submission" date="2018-12" db="EMBL/GenBank/DDBJ databases">
        <authorList>
            <person name="Yu L."/>
        </authorList>
    </citation>
    <scope>NUCLEOTIDE SEQUENCE [LARGE SCALE GENOMIC DNA]</scope>
    <source>
        <strain evidence="2 3">11S</strain>
    </source>
</reference>
<dbReference type="EMBL" id="RXNS01000014">
    <property type="protein sequence ID" value="RTR01122.1"/>
    <property type="molecule type" value="Genomic_DNA"/>
</dbReference>
<feature type="transmembrane region" description="Helical" evidence="1">
    <location>
        <begin position="32"/>
        <end position="50"/>
    </location>
</feature>
<keyword evidence="1" id="KW-0812">Transmembrane</keyword>
<gene>
    <name evidence="2" type="ORF">EKG36_14805</name>
</gene>
<evidence type="ECO:0000313" key="2">
    <source>
        <dbReference type="EMBL" id="RTR01122.1"/>
    </source>
</evidence>
<protein>
    <submittedName>
        <fullName evidence="2">Uncharacterized protein</fullName>
    </submittedName>
</protein>
<accession>A0A431V1J3</accession>
<keyword evidence="3" id="KW-1185">Reference proteome</keyword>
<name>A0A431V1J3_9GAMM</name>
<dbReference type="RefSeq" id="WP_126485422.1">
    <property type="nucleotide sequence ID" value="NZ_RXNS01000014.1"/>
</dbReference>